<protein>
    <submittedName>
        <fullName evidence="1">Uncharacterized protein</fullName>
    </submittedName>
</protein>
<dbReference type="Proteomes" id="UP001153334">
    <property type="component" value="Unassembled WGS sequence"/>
</dbReference>
<keyword evidence="2" id="KW-1185">Reference proteome</keyword>
<accession>A0ACC2HX49</accession>
<evidence type="ECO:0000313" key="1">
    <source>
        <dbReference type="EMBL" id="KAJ8107445.1"/>
    </source>
</evidence>
<name>A0ACC2HX49_9PEZI</name>
<dbReference type="EMBL" id="JAPESX010002527">
    <property type="protein sequence ID" value="KAJ8107445.1"/>
    <property type="molecule type" value="Genomic_DNA"/>
</dbReference>
<reference evidence="1" key="1">
    <citation type="submission" date="2022-11" db="EMBL/GenBank/DDBJ databases">
        <title>Genome Sequence of Nemania bipapillata.</title>
        <authorList>
            <person name="Buettner E."/>
        </authorList>
    </citation>
    <scope>NUCLEOTIDE SEQUENCE</scope>
    <source>
        <strain evidence="1">CP14</strain>
    </source>
</reference>
<evidence type="ECO:0000313" key="2">
    <source>
        <dbReference type="Proteomes" id="UP001153334"/>
    </source>
</evidence>
<proteinExistence type="predicted"/>
<comment type="caution">
    <text evidence="1">The sequence shown here is derived from an EMBL/GenBank/DDBJ whole genome shotgun (WGS) entry which is preliminary data.</text>
</comment>
<sequence length="157" mass="17787">MLEYGANINAVASDGQTPLTTAIVNNSYDVLAMLLERWSEYSACPRLNGPNLLRVVAQYADTRTIDILKRTDHFRLKYDKGYSEGDFEDLIRTRHDADEKLLAAFDDFINTVRLIHIAEVQEYKSKRLAKKGCLDVEKGQMADESDNSDEFFDAAAD</sequence>
<gene>
    <name evidence="1" type="ORF">ONZ43_g6730</name>
</gene>
<organism evidence="1 2">
    <name type="scientific">Nemania bipapillata</name>
    <dbReference type="NCBI Taxonomy" id="110536"/>
    <lineage>
        <taxon>Eukaryota</taxon>
        <taxon>Fungi</taxon>
        <taxon>Dikarya</taxon>
        <taxon>Ascomycota</taxon>
        <taxon>Pezizomycotina</taxon>
        <taxon>Sordariomycetes</taxon>
        <taxon>Xylariomycetidae</taxon>
        <taxon>Xylariales</taxon>
        <taxon>Xylariaceae</taxon>
        <taxon>Nemania</taxon>
    </lineage>
</organism>